<keyword evidence="4 11" id="KW-0328">Glycosyltransferase</keyword>
<evidence type="ECO:0000256" key="4">
    <source>
        <dbReference type="ARBA" id="ARBA00022676"/>
    </source>
</evidence>
<feature type="domain" description="Fucosyltransferase N-terminal" evidence="14">
    <location>
        <begin position="183"/>
        <end position="260"/>
    </location>
</feature>
<dbReference type="PANTHER" id="PTHR11929:SF145">
    <property type="entry name" value="ALPHA-(1,3)-FUCOSYLTRANSFERASE FUT-1"/>
    <property type="match status" value="1"/>
</dbReference>
<keyword evidence="8 11" id="KW-1133">Transmembrane helix</keyword>
<evidence type="ECO:0000256" key="7">
    <source>
        <dbReference type="ARBA" id="ARBA00022968"/>
    </source>
</evidence>
<keyword evidence="9 11" id="KW-0472">Membrane</keyword>
<evidence type="ECO:0000256" key="1">
    <source>
        <dbReference type="ARBA" id="ARBA00004167"/>
    </source>
</evidence>
<evidence type="ECO:0000256" key="2">
    <source>
        <dbReference type="ARBA" id="ARBA00004922"/>
    </source>
</evidence>
<dbReference type="GO" id="GO:0046920">
    <property type="term" value="F:alpha-(1-&gt;3)-fucosyltransferase activity"/>
    <property type="evidence" value="ECO:0000318"/>
    <property type="project" value="GO_Central"/>
</dbReference>
<keyword evidence="10" id="KW-0325">Glycoprotein</keyword>
<sequence>MMGICKQKIIHVSRFIYVLLAMTLVSICTVIFYDSDLHRHVRVISTARISSNGTKELQHAIVSGMKAIDKGLNKLEVVSLRGAVPSVINRLSEIVTNFEHRVLNFNVDDILKSLSDIPFEESRLVHKIQQKQRNADFKCVIRITKYCSKRCDHIVQRIHSTEWTRFSCDVNEACQVETRFVGNLTREIMQSSDVLFIVSSLHQNLQLERLVASRPPGQLWVLYSRESPSHDPEYAPQGLTGNPFNLTMTHARDADIHFPYATTRERKQGEPPSIPKKTKLIAWVSSNCQLLSWRRGEFVKELQQHISVDTYGKCGSMGKLAAEDTAKTLKQYKFYLAFENSECRDYITEKPWRNSLSQGVVPIVYGTKREDYEELLPRNSFIFVEDFSNMSAFVDYIHALDEDKARYREFFNWRSESTVYFTRSSSFSVKAPKVNMCYLLKKLVHLFFHPETSWQKRTPDFASWWRGQCDDPSTEKNLLGFSVRPTKKNKKNREENNVVHR</sequence>
<dbReference type="GO" id="GO:0032580">
    <property type="term" value="C:Golgi cisterna membrane"/>
    <property type="evidence" value="ECO:0007669"/>
    <property type="project" value="UniProtKB-SubCell"/>
</dbReference>
<comment type="similarity">
    <text evidence="3 11">Belongs to the glycosyltransferase 10 family.</text>
</comment>
<keyword evidence="16" id="KW-1185">Reference proteome</keyword>
<protein>
    <recommendedName>
        <fullName evidence="11">Fucosyltransferase</fullName>
        <ecNumber evidence="11">2.4.1.-</ecNumber>
    </recommendedName>
</protein>
<dbReference type="UniPathway" id="UPA00378"/>
<evidence type="ECO:0000259" key="14">
    <source>
        <dbReference type="Pfam" id="PF17039"/>
    </source>
</evidence>
<dbReference type="OrthoDB" id="427096at2759"/>
<dbReference type="InterPro" id="IPR038577">
    <property type="entry name" value="GT10-like_C_sf"/>
</dbReference>
<comment type="subcellular location">
    <subcellularLocation>
        <location evidence="11">Golgi apparatus</location>
        <location evidence="11">Golgi stack membrane</location>
        <topology evidence="11">Single-pass type II membrane protein</topology>
    </subcellularLocation>
    <subcellularLocation>
        <location evidence="1">Membrane</location>
        <topology evidence="1">Single-pass membrane protein</topology>
    </subcellularLocation>
</comment>
<dbReference type="PANTHER" id="PTHR11929">
    <property type="entry name" value="ALPHA- 1,3 -FUCOSYLTRANSFERASE"/>
    <property type="match status" value="1"/>
</dbReference>
<dbReference type="OMA" id="WRSESTV"/>
<evidence type="ECO:0000256" key="9">
    <source>
        <dbReference type="ARBA" id="ARBA00023136"/>
    </source>
</evidence>
<reference evidence="16" key="1">
    <citation type="submission" date="2015-02" db="EMBL/GenBank/DDBJ databases">
        <title>Genome sequencing for Strongylocentrotus purpuratus.</title>
        <authorList>
            <person name="Murali S."/>
            <person name="Liu Y."/>
            <person name="Vee V."/>
            <person name="English A."/>
            <person name="Wang M."/>
            <person name="Skinner E."/>
            <person name="Han Y."/>
            <person name="Muzny D.M."/>
            <person name="Worley K.C."/>
            <person name="Gibbs R.A."/>
        </authorList>
    </citation>
    <scope>NUCLEOTIDE SEQUENCE</scope>
</reference>
<name>A0A7M7GG73_STRPU</name>
<dbReference type="Pfam" id="PF00852">
    <property type="entry name" value="Glyco_transf_10"/>
    <property type="match status" value="1"/>
</dbReference>
<evidence type="ECO:0000256" key="10">
    <source>
        <dbReference type="ARBA" id="ARBA00023180"/>
    </source>
</evidence>
<evidence type="ECO:0000256" key="11">
    <source>
        <dbReference type="RuleBase" id="RU003832"/>
    </source>
</evidence>
<dbReference type="RefSeq" id="XP_003725272.2">
    <property type="nucleotide sequence ID" value="XM_003725224.3"/>
</dbReference>
<dbReference type="FunFam" id="3.40.50.11660:FF:000010">
    <property type="entry name" value="Uncharacterized protein"/>
    <property type="match status" value="1"/>
</dbReference>
<keyword evidence="11" id="KW-0333">Golgi apparatus</keyword>
<dbReference type="InterPro" id="IPR055270">
    <property type="entry name" value="Glyco_tran_10_C"/>
</dbReference>
<dbReference type="SUPFAM" id="SSF53756">
    <property type="entry name" value="UDP-Glycosyltransferase/glycogen phosphorylase"/>
    <property type="match status" value="1"/>
</dbReference>
<keyword evidence="5 11" id="KW-0808">Transferase</keyword>
<feature type="transmembrane region" description="Helical" evidence="11">
    <location>
        <begin position="12"/>
        <end position="33"/>
    </location>
</feature>
<dbReference type="FunCoup" id="A0A7M7GG73">
    <property type="interactions" value="509"/>
</dbReference>
<evidence type="ECO:0000256" key="3">
    <source>
        <dbReference type="ARBA" id="ARBA00008919"/>
    </source>
</evidence>
<dbReference type="Gene3D" id="3.40.50.11660">
    <property type="entry name" value="Glycosyl transferase family 10, C-terminal domain"/>
    <property type="match status" value="1"/>
</dbReference>
<feature type="compositionally biased region" description="Basic and acidic residues" evidence="12">
    <location>
        <begin position="492"/>
        <end position="501"/>
    </location>
</feature>
<dbReference type="InterPro" id="IPR001503">
    <property type="entry name" value="Glyco_trans_10"/>
</dbReference>
<dbReference type="EnsemblMetazoa" id="XM_003725224">
    <property type="protein sequence ID" value="XP_003725272"/>
    <property type="gene ID" value="LOC754627"/>
</dbReference>
<evidence type="ECO:0000259" key="13">
    <source>
        <dbReference type="Pfam" id="PF00852"/>
    </source>
</evidence>
<evidence type="ECO:0000256" key="12">
    <source>
        <dbReference type="SAM" id="MobiDB-lite"/>
    </source>
</evidence>
<evidence type="ECO:0000313" key="16">
    <source>
        <dbReference type="Proteomes" id="UP000007110"/>
    </source>
</evidence>
<feature type="domain" description="Fucosyltransferase C-terminal" evidence="13">
    <location>
        <begin position="275"/>
        <end position="444"/>
    </location>
</feature>
<comment type="pathway">
    <text evidence="2">Protein modification; protein glycosylation.</text>
</comment>
<reference evidence="15" key="2">
    <citation type="submission" date="2021-01" db="UniProtKB">
        <authorList>
            <consortium name="EnsemblMetazoa"/>
        </authorList>
    </citation>
    <scope>IDENTIFICATION</scope>
</reference>
<evidence type="ECO:0000256" key="5">
    <source>
        <dbReference type="ARBA" id="ARBA00022679"/>
    </source>
</evidence>
<evidence type="ECO:0000313" key="15">
    <source>
        <dbReference type="EnsemblMetazoa" id="XP_003725272"/>
    </source>
</evidence>
<evidence type="ECO:0000256" key="6">
    <source>
        <dbReference type="ARBA" id="ARBA00022692"/>
    </source>
</evidence>
<evidence type="ECO:0000256" key="8">
    <source>
        <dbReference type="ARBA" id="ARBA00022989"/>
    </source>
</evidence>
<dbReference type="InterPro" id="IPR031481">
    <property type="entry name" value="Glyco_tran_10_N"/>
</dbReference>
<dbReference type="EC" id="2.4.1.-" evidence="11"/>
<feature type="region of interest" description="Disordered" evidence="12">
    <location>
        <begin position="482"/>
        <end position="501"/>
    </location>
</feature>
<dbReference type="Proteomes" id="UP000007110">
    <property type="component" value="Unassembled WGS sequence"/>
</dbReference>
<accession>A0A7M7GG73</accession>
<dbReference type="Pfam" id="PF17039">
    <property type="entry name" value="Glyco_tran_10_N"/>
    <property type="match status" value="1"/>
</dbReference>
<dbReference type="AlphaFoldDB" id="A0A7M7GG73"/>
<proteinExistence type="inferred from homology"/>
<dbReference type="InParanoid" id="A0A7M7GG73"/>
<keyword evidence="7" id="KW-0735">Signal-anchor</keyword>
<dbReference type="GeneID" id="754627"/>
<dbReference type="KEGG" id="spu:754627"/>
<keyword evidence="6 11" id="KW-0812">Transmembrane</keyword>
<organism evidence="15 16">
    <name type="scientific">Strongylocentrotus purpuratus</name>
    <name type="common">Purple sea urchin</name>
    <dbReference type="NCBI Taxonomy" id="7668"/>
    <lineage>
        <taxon>Eukaryota</taxon>
        <taxon>Metazoa</taxon>
        <taxon>Echinodermata</taxon>
        <taxon>Eleutherozoa</taxon>
        <taxon>Echinozoa</taxon>
        <taxon>Echinoidea</taxon>
        <taxon>Euechinoidea</taxon>
        <taxon>Echinacea</taxon>
        <taxon>Camarodonta</taxon>
        <taxon>Echinidea</taxon>
        <taxon>Strongylocentrotidae</taxon>
        <taxon>Strongylocentrotus</taxon>
    </lineage>
</organism>